<dbReference type="GO" id="GO:0048598">
    <property type="term" value="P:embryonic morphogenesis"/>
    <property type="evidence" value="ECO:0007669"/>
    <property type="project" value="UniProtKB-ARBA"/>
</dbReference>
<dbReference type="PANTHER" id="PTHR23235">
    <property type="entry name" value="KRUEPPEL-LIKE TRANSCRIPTION FACTOR"/>
    <property type="match status" value="1"/>
</dbReference>
<dbReference type="FunFam" id="3.30.160.60:FF:000257">
    <property type="entry name" value="ZXD family zinc finger C"/>
    <property type="match status" value="1"/>
</dbReference>
<proteinExistence type="predicted"/>
<dbReference type="Gene3D" id="3.30.160.60">
    <property type="entry name" value="Classic Zinc Finger"/>
    <property type="match status" value="3"/>
</dbReference>
<feature type="compositionally biased region" description="Low complexity" evidence="6">
    <location>
        <begin position="172"/>
        <end position="190"/>
    </location>
</feature>
<reference evidence="8 9" key="1">
    <citation type="journal article" date="2022" name="Nat. Ecol. Evol.">
        <title>A masculinizing supergene underlies an exaggerated male reproductive morph in a spider.</title>
        <authorList>
            <person name="Hendrickx F."/>
            <person name="De Corte Z."/>
            <person name="Sonet G."/>
            <person name="Van Belleghem S.M."/>
            <person name="Kostlbacher S."/>
            <person name="Vangestel C."/>
        </authorList>
    </citation>
    <scope>NUCLEOTIDE SEQUENCE [LARGE SCALE GENOMIC DNA]</scope>
    <source>
        <strain evidence="8">W744_W776</strain>
    </source>
</reference>
<sequence length="416" mass="46540">MNGASRNGHQRVTPSALERVFRNKIPLKWAGLELQVAASRDPLLKMAFRQVKIQTKMLFRPWDFSADASSQQRQSDEDITTVHQTDSSNVLHMQCERKLQPDILNDPIITNAMSPKTTISIASHSIVNIRQSDIPNVPNTRNDASPKTLSTTPHSIVNVHQPSTNNIPIIPNAVSSNHSSMASHSSINAHKSATHTQSISPKTSPSPHQPSSSSIVAQPSAFKSPSRTIQPAILNPSSSSYGAMPQILNTIPDIHSIQMPSLPEMNLNTLASCWNIAPEEIPFPVNPAFSQLLDQPNMSKFRVKKQRPKRFRCKQCQTSFSNNGQLKGHLRIHSGERPFACDHKNCGKQFTRNEELTRHKRIHTGVRPHPCVLCGKRFGRKDHLKKHVKTHQRASMVRMPAFQGLTYFVGDCIPWY</sequence>
<keyword evidence="3 5" id="KW-0863">Zinc-finger</keyword>
<dbReference type="GO" id="GO:0008270">
    <property type="term" value="F:zinc ion binding"/>
    <property type="evidence" value="ECO:0007669"/>
    <property type="project" value="UniProtKB-KW"/>
</dbReference>
<dbReference type="Proteomes" id="UP000827092">
    <property type="component" value="Unassembled WGS sequence"/>
</dbReference>
<evidence type="ECO:0000256" key="4">
    <source>
        <dbReference type="ARBA" id="ARBA00022833"/>
    </source>
</evidence>
<comment type="caution">
    <text evidence="8">The sequence shown here is derived from an EMBL/GenBank/DDBJ whole genome shotgun (WGS) entry which is preliminary data.</text>
</comment>
<keyword evidence="1" id="KW-0479">Metal-binding</keyword>
<dbReference type="PANTHER" id="PTHR23235:SF139">
    <property type="entry name" value="HUCKEBEIN"/>
    <property type="match status" value="1"/>
</dbReference>
<feature type="domain" description="C2H2-type" evidence="7">
    <location>
        <begin position="311"/>
        <end position="338"/>
    </location>
</feature>
<keyword evidence="2" id="KW-0677">Repeat</keyword>
<evidence type="ECO:0000256" key="5">
    <source>
        <dbReference type="PROSITE-ProRule" id="PRU00042"/>
    </source>
</evidence>
<dbReference type="InterPro" id="IPR013087">
    <property type="entry name" value="Znf_C2H2_type"/>
</dbReference>
<organism evidence="8 9">
    <name type="scientific">Oedothorax gibbosus</name>
    <dbReference type="NCBI Taxonomy" id="931172"/>
    <lineage>
        <taxon>Eukaryota</taxon>
        <taxon>Metazoa</taxon>
        <taxon>Ecdysozoa</taxon>
        <taxon>Arthropoda</taxon>
        <taxon>Chelicerata</taxon>
        <taxon>Arachnida</taxon>
        <taxon>Araneae</taxon>
        <taxon>Araneomorphae</taxon>
        <taxon>Entelegynae</taxon>
        <taxon>Araneoidea</taxon>
        <taxon>Linyphiidae</taxon>
        <taxon>Erigoninae</taxon>
        <taxon>Oedothorax</taxon>
    </lineage>
</organism>
<evidence type="ECO:0000313" key="8">
    <source>
        <dbReference type="EMBL" id="KAG8184943.1"/>
    </source>
</evidence>
<evidence type="ECO:0000256" key="2">
    <source>
        <dbReference type="ARBA" id="ARBA00022737"/>
    </source>
</evidence>
<protein>
    <recommendedName>
        <fullName evidence="7">C2H2-type domain-containing protein</fullName>
    </recommendedName>
</protein>
<feature type="region of interest" description="Disordered" evidence="6">
    <location>
        <begin position="132"/>
        <end position="151"/>
    </location>
</feature>
<evidence type="ECO:0000256" key="1">
    <source>
        <dbReference type="ARBA" id="ARBA00022723"/>
    </source>
</evidence>
<dbReference type="SUPFAM" id="SSF57667">
    <property type="entry name" value="beta-beta-alpha zinc fingers"/>
    <property type="match status" value="2"/>
</dbReference>
<dbReference type="FunFam" id="3.30.160.60:FF:000624">
    <property type="entry name" value="zinc finger protein 697"/>
    <property type="match status" value="1"/>
</dbReference>
<evidence type="ECO:0000259" key="7">
    <source>
        <dbReference type="PROSITE" id="PS50157"/>
    </source>
</evidence>
<dbReference type="AlphaFoldDB" id="A0AAV6UMV1"/>
<keyword evidence="4" id="KW-0862">Zinc</keyword>
<gene>
    <name evidence="8" type="ORF">JTE90_011075</name>
</gene>
<dbReference type="GO" id="GO:0000978">
    <property type="term" value="F:RNA polymerase II cis-regulatory region sequence-specific DNA binding"/>
    <property type="evidence" value="ECO:0007669"/>
    <property type="project" value="TreeGrafter"/>
</dbReference>
<evidence type="ECO:0000256" key="3">
    <source>
        <dbReference type="ARBA" id="ARBA00022771"/>
    </source>
</evidence>
<feature type="domain" description="C2H2-type" evidence="7">
    <location>
        <begin position="369"/>
        <end position="396"/>
    </location>
</feature>
<keyword evidence="9" id="KW-1185">Reference proteome</keyword>
<evidence type="ECO:0000313" key="9">
    <source>
        <dbReference type="Proteomes" id="UP000827092"/>
    </source>
</evidence>
<dbReference type="PROSITE" id="PS50157">
    <property type="entry name" value="ZINC_FINGER_C2H2_2"/>
    <property type="match status" value="3"/>
</dbReference>
<feature type="region of interest" description="Disordered" evidence="6">
    <location>
        <begin position="172"/>
        <end position="222"/>
    </location>
</feature>
<dbReference type="FunFam" id="3.30.160.60:FF:000100">
    <property type="entry name" value="Zinc finger 45-like"/>
    <property type="match status" value="1"/>
</dbReference>
<feature type="domain" description="C2H2-type" evidence="7">
    <location>
        <begin position="339"/>
        <end position="368"/>
    </location>
</feature>
<dbReference type="Pfam" id="PF00096">
    <property type="entry name" value="zf-C2H2"/>
    <property type="match status" value="3"/>
</dbReference>
<evidence type="ECO:0000256" key="6">
    <source>
        <dbReference type="SAM" id="MobiDB-lite"/>
    </source>
</evidence>
<dbReference type="InterPro" id="IPR036236">
    <property type="entry name" value="Znf_C2H2_sf"/>
</dbReference>
<name>A0AAV6UMV1_9ARAC</name>
<accession>A0AAV6UMV1</accession>
<dbReference type="GO" id="GO:0000981">
    <property type="term" value="F:DNA-binding transcription factor activity, RNA polymerase II-specific"/>
    <property type="evidence" value="ECO:0007669"/>
    <property type="project" value="TreeGrafter"/>
</dbReference>
<dbReference type="EMBL" id="JAFNEN010000353">
    <property type="protein sequence ID" value="KAG8184943.1"/>
    <property type="molecule type" value="Genomic_DNA"/>
</dbReference>
<dbReference type="SMART" id="SM00355">
    <property type="entry name" value="ZnF_C2H2"/>
    <property type="match status" value="3"/>
</dbReference>
<dbReference type="PROSITE" id="PS00028">
    <property type="entry name" value="ZINC_FINGER_C2H2_1"/>
    <property type="match status" value="3"/>
</dbReference>
<feature type="compositionally biased region" description="Low complexity" evidence="6">
    <location>
        <begin position="200"/>
        <end position="214"/>
    </location>
</feature>